<proteinExistence type="predicted"/>
<comment type="caution">
    <text evidence="2">The sequence shown here is derived from an EMBL/GenBank/DDBJ whole genome shotgun (WGS) entry which is preliminary data.</text>
</comment>
<evidence type="ECO:0000313" key="3">
    <source>
        <dbReference type="Proteomes" id="UP001295684"/>
    </source>
</evidence>
<evidence type="ECO:0000256" key="1">
    <source>
        <dbReference type="SAM" id="Phobius"/>
    </source>
</evidence>
<keyword evidence="3" id="KW-1185">Reference proteome</keyword>
<name>A0AAD1X5G7_EUPCR</name>
<organism evidence="2 3">
    <name type="scientific">Euplotes crassus</name>
    <dbReference type="NCBI Taxonomy" id="5936"/>
    <lineage>
        <taxon>Eukaryota</taxon>
        <taxon>Sar</taxon>
        <taxon>Alveolata</taxon>
        <taxon>Ciliophora</taxon>
        <taxon>Intramacronucleata</taxon>
        <taxon>Spirotrichea</taxon>
        <taxon>Hypotrichia</taxon>
        <taxon>Euplotida</taxon>
        <taxon>Euplotidae</taxon>
        <taxon>Moneuplotes</taxon>
    </lineage>
</organism>
<feature type="transmembrane region" description="Helical" evidence="1">
    <location>
        <begin position="60"/>
        <end position="87"/>
    </location>
</feature>
<accession>A0AAD1X5G7</accession>
<keyword evidence="1" id="KW-0472">Membrane</keyword>
<keyword evidence="1" id="KW-0812">Transmembrane</keyword>
<evidence type="ECO:0000313" key="2">
    <source>
        <dbReference type="EMBL" id="CAI2363793.1"/>
    </source>
</evidence>
<keyword evidence="1" id="KW-1133">Transmembrane helix</keyword>
<dbReference type="Proteomes" id="UP001295684">
    <property type="component" value="Unassembled WGS sequence"/>
</dbReference>
<reference evidence="2" key="1">
    <citation type="submission" date="2023-07" db="EMBL/GenBank/DDBJ databases">
        <authorList>
            <consortium name="AG Swart"/>
            <person name="Singh M."/>
            <person name="Singh A."/>
            <person name="Seah K."/>
            <person name="Emmerich C."/>
        </authorList>
    </citation>
    <scope>NUCLEOTIDE SEQUENCE</scope>
    <source>
        <strain evidence="2">DP1</strain>
    </source>
</reference>
<dbReference type="EMBL" id="CAMPGE010004943">
    <property type="protein sequence ID" value="CAI2363793.1"/>
    <property type="molecule type" value="Genomic_DNA"/>
</dbReference>
<protein>
    <submittedName>
        <fullName evidence="2">Uncharacterized protein</fullName>
    </submittedName>
</protein>
<sequence>MSPIVIPLSSLLRSGAFLENFCEVFSLESQFDEFLILIAWLSKILISLWILVLDEALNVLCLMIGISFVIFVGKPIAHTVFLAFLVARQGLNFDSLLIPNLKWNIDPDMFFSTFGDILTAEAEAFSLRSSSDKFSSNSRE</sequence>
<gene>
    <name evidence="2" type="ORF">ECRASSUSDP1_LOCUS5132</name>
</gene>
<feature type="transmembrane region" description="Helical" evidence="1">
    <location>
        <begin position="34"/>
        <end position="53"/>
    </location>
</feature>
<dbReference type="AlphaFoldDB" id="A0AAD1X5G7"/>